<keyword evidence="4" id="KW-1185">Reference proteome</keyword>
<feature type="transmembrane region" description="Helical" evidence="2">
    <location>
        <begin position="6"/>
        <end position="35"/>
    </location>
</feature>
<feature type="compositionally biased region" description="Basic and acidic residues" evidence="1">
    <location>
        <begin position="64"/>
        <end position="82"/>
    </location>
</feature>
<name>A0AAE3VEZ0_9BACT</name>
<dbReference type="RefSeq" id="WP_307260414.1">
    <property type="nucleotide sequence ID" value="NZ_JAUSVL010000001.1"/>
</dbReference>
<keyword evidence="2" id="KW-0472">Membrane</keyword>
<organism evidence="3 4">
    <name type="scientific">Oligosphaera ethanolica</name>
    <dbReference type="NCBI Taxonomy" id="760260"/>
    <lineage>
        <taxon>Bacteria</taxon>
        <taxon>Pseudomonadati</taxon>
        <taxon>Lentisphaerota</taxon>
        <taxon>Oligosphaeria</taxon>
        <taxon>Oligosphaerales</taxon>
        <taxon>Oligosphaeraceae</taxon>
        <taxon>Oligosphaera</taxon>
    </lineage>
</organism>
<keyword evidence="2" id="KW-1133">Transmembrane helix</keyword>
<sequence length="82" mass="9548">MKEILITIWFLVLAIIVILLKAMAWLFLAPIHLFIRWGEMIRYEAQCLRHPPPPGGRFGAMGRSLREQKQGKSSQEVHHENK</sequence>
<keyword evidence="2" id="KW-0812">Transmembrane</keyword>
<dbReference type="Proteomes" id="UP001238163">
    <property type="component" value="Unassembled WGS sequence"/>
</dbReference>
<reference evidence="3" key="1">
    <citation type="submission" date="2023-07" db="EMBL/GenBank/DDBJ databases">
        <title>Genomic Encyclopedia of Type Strains, Phase IV (KMG-IV): sequencing the most valuable type-strain genomes for metagenomic binning, comparative biology and taxonomic classification.</title>
        <authorList>
            <person name="Goeker M."/>
        </authorList>
    </citation>
    <scope>NUCLEOTIDE SEQUENCE</scope>
    <source>
        <strain evidence="3">DSM 24202</strain>
    </source>
</reference>
<evidence type="ECO:0000313" key="4">
    <source>
        <dbReference type="Proteomes" id="UP001238163"/>
    </source>
</evidence>
<feature type="region of interest" description="Disordered" evidence="1">
    <location>
        <begin position="54"/>
        <end position="82"/>
    </location>
</feature>
<proteinExistence type="predicted"/>
<dbReference type="AlphaFoldDB" id="A0AAE3VEZ0"/>
<protein>
    <submittedName>
        <fullName evidence="3">Uncharacterized protein</fullName>
    </submittedName>
</protein>
<evidence type="ECO:0000256" key="2">
    <source>
        <dbReference type="SAM" id="Phobius"/>
    </source>
</evidence>
<comment type="caution">
    <text evidence="3">The sequence shown here is derived from an EMBL/GenBank/DDBJ whole genome shotgun (WGS) entry which is preliminary data.</text>
</comment>
<evidence type="ECO:0000313" key="3">
    <source>
        <dbReference type="EMBL" id="MDQ0289071.1"/>
    </source>
</evidence>
<gene>
    <name evidence="3" type="ORF">J3R75_001178</name>
</gene>
<accession>A0AAE3VEZ0</accession>
<evidence type="ECO:0000256" key="1">
    <source>
        <dbReference type="SAM" id="MobiDB-lite"/>
    </source>
</evidence>
<dbReference type="EMBL" id="JAUSVL010000001">
    <property type="protein sequence ID" value="MDQ0289071.1"/>
    <property type="molecule type" value="Genomic_DNA"/>
</dbReference>